<organism evidence="2 3">
    <name type="scientific">Mycena venus</name>
    <dbReference type="NCBI Taxonomy" id="2733690"/>
    <lineage>
        <taxon>Eukaryota</taxon>
        <taxon>Fungi</taxon>
        <taxon>Dikarya</taxon>
        <taxon>Basidiomycota</taxon>
        <taxon>Agaricomycotina</taxon>
        <taxon>Agaricomycetes</taxon>
        <taxon>Agaricomycetidae</taxon>
        <taxon>Agaricales</taxon>
        <taxon>Marasmiineae</taxon>
        <taxon>Mycenaceae</taxon>
        <taxon>Mycena</taxon>
    </lineage>
</organism>
<feature type="region of interest" description="Disordered" evidence="1">
    <location>
        <begin position="702"/>
        <end position="723"/>
    </location>
</feature>
<feature type="compositionally biased region" description="Basic residues" evidence="1">
    <location>
        <begin position="706"/>
        <end position="715"/>
    </location>
</feature>
<feature type="region of interest" description="Disordered" evidence="1">
    <location>
        <begin position="1"/>
        <end position="74"/>
    </location>
</feature>
<reference evidence="2" key="1">
    <citation type="submission" date="2020-05" db="EMBL/GenBank/DDBJ databases">
        <title>Mycena genomes resolve the evolution of fungal bioluminescence.</title>
        <authorList>
            <person name="Tsai I.J."/>
        </authorList>
    </citation>
    <scope>NUCLEOTIDE SEQUENCE</scope>
    <source>
        <strain evidence="2">CCC161011</strain>
    </source>
</reference>
<sequence>MPTAEDVRPASPVHRSPSPLPPRASGRPARRIRPPKRYRDESPAPPPPVEIPDVTTNDESPVDPATRNNSPRWFKTEPNAYGLYKVFPHPPTRDPDQLLSLEDLCRSSELLIAEQPRAPVVSQTVPTAPWFPFLNSTVARLMTWFHGGSNLKSIAELDALVEDVLLKEDFDPAHLQNFSAARENKRLDDSTANAIDEAPAAPDGWKTASIKIKLPAPKNCVAERDAPEFEVPGLMYRPLLDVMVEAFQSPAFAQYHTTPFEYRWDPQHNPNDPDIHLDPADVALDEHELPVLPDGHEVMYGEIYTSSRMLKAHNALPKIATPNLETIIAAYMFWSDATHLANFGNASLWPLYTFFGNLSKYTRAKPSSNAGYHQAYFPSLPDSIKDFYRQTFGIAMSADVWAHLKRELMHGIWDLLLCPQFIHAYVHGIVIKCYDGVERLVFPRFFTYGADYPEKVLLATIKYFGGCPCPRCLIEKDQIPAMGTKADFRRRQNIRQDTPWYRRTINLARKWIFEKGFLVAGAAVNRLLKPTSLVPTRNAFSKLAKHGFNFFSMFVPDFLHEVELGGWKSLFIHLIRILHTRGQATVDEFNERFRKVPTFGKSTIRRFHSNVSEMKKPAARDFEDVLQCCIPVFEGLLPEPHNTIVLSLLFTFATWHAYGKLRLHSSSTIRAFRTVTTVLGAKARHFLKTTCEAYTTYELPQEQTRRARSQARKNSKSQGAPVNVTMSKTRKAWNISTYKWHSFGDYPDIIPDVGTCDSYSTVLGELAHRVAKKFYVRTNKRNFVKQIAAHERRKRLLRIIKQRMNPKPAPQPAETTPQPLPKDLRAETASRLAPEDDVLTRTPPRQRYHISESKRTWVHALDLPDDFPDDPALLNFLPDLKSHLLGRLLKIPYTGDENQFSEQDLADVNIVQNKLYTHKLLRVNYTTYDLGRDEDTLNTRTHPDIMVLAHEDEDESSSHPYWYGRIVGIFHAEVRHVGPRSKNTAKIRRMDFVWVRWFGRDMDHAAGWKAKHLHRVGFLDASDPDSGAFGFLKPSEIIRAAHLIPAFAHGRTSDLLAPSIVRHFDAENQEDYRYYYVNQFVDRDMFMRYAGNAVGHRNISVLADMVDANQPDSDDDEMDVDPPIEVVRAESQSEIIEEDPGSDGEDSDSNPESSSSSEESEEEEEDEDEVGMEGLEPTDEDFLESAGFDDM</sequence>
<proteinExistence type="predicted"/>
<name>A0A8H6Z4Q2_9AGAR</name>
<dbReference type="AlphaFoldDB" id="A0A8H6Z4Q2"/>
<gene>
    <name evidence="2" type="ORF">MVEN_00114600</name>
</gene>
<dbReference type="OrthoDB" id="2687259at2759"/>
<feature type="compositionally biased region" description="Acidic residues" evidence="1">
    <location>
        <begin position="1158"/>
        <end position="1191"/>
    </location>
</feature>
<dbReference type="EMBL" id="JACAZI010000001">
    <property type="protein sequence ID" value="KAF7372525.1"/>
    <property type="molecule type" value="Genomic_DNA"/>
</dbReference>
<evidence type="ECO:0000256" key="1">
    <source>
        <dbReference type="SAM" id="MobiDB-lite"/>
    </source>
</evidence>
<keyword evidence="3" id="KW-1185">Reference proteome</keyword>
<feature type="compositionally biased region" description="Acidic residues" evidence="1">
    <location>
        <begin position="1135"/>
        <end position="1149"/>
    </location>
</feature>
<evidence type="ECO:0000313" key="2">
    <source>
        <dbReference type="EMBL" id="KAF7372525.1"/>
    </source>
</evidence>
<accession>A0A8H6Z4Q2</accession>
<evidence type="ECO:0000313" key="3">
    <source>
        <dbReference type="Proteomes" id="UP000620124"/>
    </source>
</evidence>
<feature type="region of interest" description="Disordered" evidence="1">
    <location>
        <begin position="1126"/>
        <end position="1191"/>
    </location>
</feature>
<comment type="caution">
    <text evidence="2">The sequence shown here is derived from an EMBL/GenBank/DDBJ whole genome shotgun (WGS) entry which is preliminary data.</text>
</comment>
<dbReference type="Proteomes" id="UP000620124">
    <property type="component" value="Unassembled WGS sequence"/>
</dbReference>
<protein>
    <submittedName>
        <fullName evidence="2">GLOBIN domain-containing protein</fullName>
    </submittedName>
</protein>
<dbReference type="InterPro" id="IPR041078">
    <property type="entry name" value="Plavaka"/>
</dbReference>
<dbReference type="Pfam" id="PF18759">
    <property type="entry name" value="Plavaka"/>
    <property type="match status" value="1"/>
</dbReference>